<evidence type="ECO:0000256" key="5">
    <source>
        <dbReference type="ARBA" id="ARBA00022801"/>
    </source>
</evidence>
<dbReference type="Proteomes" id="UP001064632">
    <property type="component" value="Chromosome"/>
</dbReference>
<dbReference type="SUPFAM" id="SSF50494">
    <property type="entry name" value="Trypsin-like serine proteases"/>
    <property type="match status" value="1"/>
</dbReference>
<organism evidence="7 8">
    <name type="scientific">Tahibacter amnicola</name>
    <dbReference type="NCBI Taxonomy" id="2976241"/>
    <lineage>
        <taxon>Bacteria</taxon>
        <taxon>Pseudomonadati</taxon>
        <taxon>Pseudomonadota</taxon>
        <taxon>Gammaproteobacteria</taxon>
        <taxon>Lysobacterales</taxon>
        <taxon>Rhodanobacteraceae</taxon>
        <taxon>Tahibacter</taxon>
    </lineage>
</organism>
<dbReference type="RefSeq" id="WP_261694213.1">
    <property type="nucleotide sequence ID" value="NZ_CP104694.1"/>
</dbReference>
<dbReference type="InterPro" id="IPR043504">
    <property type="entry name" value="Peptidase_S1_PA_chymotrypsin"/>
</dbReference>
<comment type="function">
    <text evidence="6">Catalyzes the removal of dipeptides from the N-terminus of oligopeptides.</text>
</comment>
<keyword evidence="3 6" id="KW-0645">Protease</keyword>
<dbReference type="EC" id="3.4.14.-" evidence="6"/>
<feature type="signal peptide" evidence="6">
    <location>
        <begin position="1"/>
        <end position="22"/>
    </location>
</feature>
<sequence>MSVVLRAAVLAGGLALALEATADEGMWMASQLPDLAPALRAAGFQADAAALADLTRPPLNAVVKAGGATGAFVSANGLLLTNHHVAYGAIQYNARADRNLLETGFVAADQAAELPAGPDFRVLVTVGFDRVTDEVLKAAQGKKGRAYFDAVEAANKTIVAACEREPGMRCSVATMDYGAEFFRIRQLELRDVRLVYAPPSAAGKYGDEIDNFVWPRHSADFTLLRAYVAPDGSVADFAPENRPYQPPAHLQITHDGPKDGDFVMLAGYPGITYRHRLSYEVTERVDWGLPTSVELLTGLIRVIETRSAGNAEAAVRYASLLASLKNASKRFSGEREGLLRGDAKQLRETAEQTFLAWLATSRQPAAIKRDIDQVGRLLRDASATRERDLILGLLTRHIQLFNAAITLQRRALEHDKPDARRESGYQQRDETLLLAQMKQVQRRYEPGMEQALLLSLLARYQALPKEQRVAEFDAAFGSTGPEAEKALAAIYGTTRLGDEETRLAYFNGPADALRQSNDALLVLAAQLQPALLRLEHERKQREGELLRLRPSYMRALKAWYAQSQRALYPDANGTLRVSYGRVTGFRPRDGVEYTPVTTVAGIVEKHSGKVPFDAPAALLAAIAKGDFGATADPTLKTQTVNFLSNLDSTGGNSGSPVLNARGELVGLNFDSNWESVSASWQYDPRYKRAIHVDMRYLRWLMEKVWPAPHLLREMRLPADG</sequence>
<evidence type="ECO:0000256" key="4">
    <source>
        <dbReference type="ARBA" id="ARBA00022729"/>
    </source>
</evidence>
<dbReference type="PANTHER" id="PTHR38469:SF1">
    <property type="entry name" value="PERIPLASMIC PEPTIDASE SUBFAMILY S1B"/>
    <property type="match status" value="1"/>
</dbReference>
<evidence type="ECO:0000256" key="6">
    <source>
        <dbReference type="RuleBase" id="RU366067"/>
    </source>
</evidence>
<dbReference type="EMBL" id="CP104694">
    <property type="protein sequence ID" value="UXI67237.1"/>
    <property type="molecule type" value="Genomic_DNA"/>
</dbReference>
<dbReference type="InterPro" id="IPR019500">
    <property type="entry name" value="Pep_S46"/>
</dbReference>
<proteinExistence type="inferred from homology"/>
<protein>
    <recommendedName>
        <fullName evidence="6">Dipeptidyl-peptidase</fullName>
        <ecNumber evidence="6">3.4.14.-</ecNumber>
    </recommendedName>
</protein>
<dbReference type="InterPro" id="IPR009003">
    <property type="entry name" value="Peptidase_S1_PA"/>
</dbReference>
<keyword evidence="4 6" id="KW-0732">Signal</keyword>
<evidence type="ECO:0000313" key="7">
    <source>
        <dbReference type="EMBL" id="UXI67237.1"/>
    </source>
</evidence>
<gene>
    <name evidence="7" type="ORF">N4264_21230</name>
</gene>
<evidence type="ECO:0000256" key="2">
    <source>
        <dbReference type="ARBA" id="ARBA00022438"/>
    </source>
</evidence>
<evidence type="ECO:0000256" key="3">
    <source>
        <dbReference type="ARBA" id="ARBA00022670"/>
    </source>
</evidence>
<feature type="chain" id="PRO_5044965553" description="Dipeptidyl-peptidase" evidence="6">
    <location>
        <begin position="23"/>
        <end position="720"/>
    </location>
</feature>
<keyword evidence="2 6" id="KW-0031">Aminopeptidase</keyword>
<name>A0ABY6BCG5_9GAMM</name>
<accession>A0ABY6BCG5</accession>
<dbReference type="Gene3D" id="2.40.10.10">
    <property type="entry name" value="Trypsin-like serine proteases"/>
    <property type="match status" value="1"/>
</dbReference>
<dbReference type="Pfam" id="PF10459">
    <property type="entry name" value="Peptidase_S46"/>
    <property type="match status" value="1"/>
</dbReference>
<evidence type="ECO:0000313" key="8">
    <source>
        <dbReference type="Proteomes" id="UP001064632"/>
    </source>
</evidence>
<evidence type="ECO:0000256" key="1">
    <source>
        <dbReference type="ARBA" id="ARBA00010491"/>
    </source>
</evidence>
<dbReference type="PANTHER" id="PTHR38469">
    <property type="entry name" value="PERIPLASMIC PEPTIDASE SUBFAMILY S1B"/>
    <property type="match status" value="1"/>
</dbReference>
<reference evidence="7" key="1">
    <citation type="submission" date="2022-09" db="EMBL/GenBank/DDBJ databases">
        <title>Tahibacter sp. nov., isolated from a fresh water.</title>
        <authorList>
            <person name="Baek J.H."/>
            <person name="Lee J.K."/>
            <person name="Kim J.M."/>
            <person name="Jeon C.O."/>
        </authorList>
    </citation>
    <scope>NUCLEOTIDE SEQUENCE</scope>
    <source>
        <strain evidence="7">W38</strain>
    </source>
</reference>
<comment type="similarity">
    <text evidence="1 6">Belongs to the peptidase S46 family.</text>
</comment>
<keyword evidence="5 6" id="KW-0378">Hydrolase</keyword>
<keyword evidence="8" id="KW-1185">Reference proteome</keyword>
<keyword evidence="6" id="KW-0720">Serine protease</keyword>